<protein>
    <recommendedName>
        <fullName evidence="3">Protein takeout</fullName>
    </recommendedName>
</protein>
<dbReference type="Proteomes" id="UP001233999">
    <property type="component" value="Unassembled WGS sequence"/>
</dbReference>
<gene>
    <name evidence="1" type="ORF">L9F63_014629</name>
</gene>
<reference evidence="1" key="1">
    <citation type="journal article" date="2023" name="IScience">
        <title>Live-bearing cockroach genome reveals convergent evolutionary mechanisms linked to viviparity in insects and beyond.</title>
        <authorList>
            <person name="Fouks B."/>
            <person name="Harrison M.C."/>
            <person name="Mikhailova A.A."/>
            <person name="Marchal E."/>
            <person name="English S."/>
            <person name="Carruthers M."/>
            <person name="Jennings E.C."/>
            <person name="Chiamaka E.L."/>
            <person name="Frigard R.A."/>
            <person name="Pippel M."/>
            <person name="Attardo G.M."/>
            <person name="Benoit J.B."/>
            <person name="Bornberg-Bauer E."/>
            <person name="Tobe S.S."/>
        </authorList>
    </citation>
    <scope>NUCLEOTIDE SEQUENCE</scope>
    <source>
        <strain evidence="1">Stay&amp;Tobe</strain>
    </source>
</reference>
<keyword evidence="2" id="KW-1185">Reference proteome</keyword>
<dbReference type="PANTHER" id="PTHR11008">
    <property type="entry name" value="PROTEIN TAKEOUT-LIKE PROTEIN"/>
    <property type="match status" value="1"/>
</dbReference>
<dbReference type="Gene3D" id="3.15.10.30">
    <property type="entry name" value="Haemolymph juvenile hormone binding protein"/>
    <property type="match status" value="1"/>
</dbReference>
<evidence type="ECO:0008006" key="3">
    <source>
        <dbReference type="Google" id="ProtNLM"/>
    </source>
</evidence>
<dbReference type="Pfam" id="PF06585">
    <property type="entry name" value="JHBP"/>
    <property type="match status" value="1"/>
</dbReference>
<dbReference type="PANTHER" id="PTHR11008:SF32">
    <property type="entry name" value="CIRCADIAN CLOCK-CONTROLLED PROTEIN DAYWAKE-RELATED"/>
    <property type="match status" value="1"/>
</dbReference>
<reference evidence="1" key="2">
    <citation type="submission" date="2023-05" db="EMBL/GenBank/DDBJ databases">
        <authorList>
            <person name="Fouks B."/>
        </authorList>
    </citation>
    <scope>NUCLEOTIDE SEQUENCE</scope>
    <source>
        <strain evidence="1">Stay&amp;Tobe</strain>
        <tissue evidence="1">Testes</tissue>
    </source>
</reference>
<dbReference type="EMBL" id="JASPKZ010003086">
    <property type="protein sequence ID" value="KAJ9593915.1"/>
    <property type="molecule type" value="Genomic_DNA"/>
</dbReference>
<dbReference type="InterPro" id="IPR038606">
    <property type="entry name" value="To_sf"/>
</dbReference>
<dbReference type="AlphaFoldDB" id="A0AAD8A7H5"/>
<name>A0AAD8A7H5_DIPPU</name>
<comment type="caution">
    <text evidence="1">The sequence shown here is derived from an EMBL/GenBank/DDBJ whole genome shotgun (WGS) entry which is preliminary data.</text>
</comment>
<accession>A0AAD8A7H5</accession>
<evidence type="ECO:0000313" key="1">
    <source>
        <dbReference type="EMBL" id="KAJ9593915.1"/>
    </source>
</evidence>
<evidence type="ECO:0000313" key="2">
    <source>
        <dbReference type="Proteomes" id="UP001233999"/>
    </source>
</evidence>
<sequence>MFNEEFSLDGDYVMDGKFLLLPLKGKGKTKMVLTGVEAHIEMKTEPVTKADGEIYWDLTNFKISITKATNFKVNFDNLFNGDKILGESTNKALNDNWEGFWGEIGPALQEVFFLKFSDLQRMFLLAKFQ</sequence>
<proteinExistence type="predicted"/>
<dbReference type="GO" id="GO:0005615">
    <property type="term" value="C:extracellular space"/>
    <property type="evidence" value="ECO:0007669"/>
    <property type="project" value="TreeGrafter"/>
</dbReference>
<organism evidence="1 2">
    <name type="scientific">Diploptera punctata</name>
    <name type="common">Pacific beetle cockroach</name>
    <dbReference type="NCBI Taxonomy" id="6984"/>
    <lineage>
        <taxon>Eukaryota</taxon>
        <taxon>Metazoa</taxon>
        <taxon>Ecdysozoa</taxon>
        <taxon>Arthropoda</taxon>
        <taxon>Hexapoda</taxon>
        <taxon>Insecta</taxon>
        <taxon>Pterygota</taxon>
        <taxon>Neoptera</taxon>
        <taxon>Polyneoptera</taxon>
        <taxon>Dictyoptera</taxon>
        <taxon>Blattodea</taxon>
        <taxon>Blaberoidea</taxon>
        <taxon>Blaberidae</taxon>
        <taxon>Diplopterinae</taxon>
        <taxon>Diploptera</taxon>
    </lineage>
</organism>
<dbReference type="InterPro" id="IPR010562">
    <property type="entry name" value="Haemolymph_juvenile_hormone-bd"/>
</dbReference>